<organism evidence="5 6">
    <name type="scientific">Phocaeicola barnesiae</name>
    <dbReference type="NCBI Taxonomy" id="376804"/>
    <lineage>
        <taxon>Bacteria</taxon>
        <taxon>Pseudomonadati</taxon>
        <taxon>Bacteroidota</taxon>
        <taxon>Bacteroidia</taxon>
        <taxon>Bacteroidales</taxon>
        <taxon>Bacteroidaceae</taxon>
        <taxon>Phocaeicola</taxon>
    </lineage>
</organism>
<evidence type="ECO:0000256" key="3">
    <source>
        <dbReference type="ARBA" id="ARBA00023136"/>
    </source>
</evidence>
<gene>
    <name evidence="5" type="ORF">NW209_06020</name>
</gene>
<feature type="transmembrane region" description="Helical" evidence="4">
    <location>
        <begin position="269"/>
        <end position="288"/>
    </location>
</feature>
<dbReference type="Gene3D" id="1.20.1250.20">
    <property type="entry name" value="MFS general substrate transporter like domains"/>
    <property type="match status" value="1"/>
</dbReference>
<feature type="transmembrane region" description="Helical" evidence="4">
    <location>
        <begin position="359"/>
        <end position="381"/>
    </location>
</feature>
<keyword evidence="2 4" id="KW-1133">Transmembrane helix</keyword>
<dbReference type="PANTHER" id="PTHR23531">
    <property type="entry name" value="QUINOLENE RESISTANCE PROTEIN NORA"/>
    <property type="match status" value="1"/>
</dbReference>
<evidence type="ECO:0000256" key="4">
    <source>
        <dbReference type="SAM" id="Phobius"/>
    </source>
</evidence>
<dbReference type="GO" id="GO:0022857">
    <property type="term" value="F:transmembrane transporter activity"/>
    <property type="evidence" value="ECO:0007669"/>
    <property type="project" value="InterPro"/>
</dbReference>
<accession>A0AAW5N4I4</accession>
<proteinExistence type="predicted"/>
<feature type="transmembrane region" description="Helical" evidence="4">
    <location>
        <begin position="86"/>
        <end position="104"/>
    </location>
</feature>
<feature type="transmembrane region" description="Helical" evidence="4">
    <location>
        <begin position="54"/>
        <end position="74"/>
    </location>
</feature>
<feature type="transmembrane region" description="Helical" evidence="4">
    <location>
        <begin position="173"/>
        <end position="200"/>
    </location>
</feature>
<dbReference type="InterPro" id="IPR052714">
    <property type="entry name" value="MFS_Exporter"/>
</dbReference>
<dbReference type="EMBL" id="JANRHJ010000005">
    <property type="protein sequence ID" value="MCR8873568.1"/>
    <property type="molecule type" value="Genomic_DNA"/>
</dbReference>
<feature type="transmembrane region" description="Helical" evidence="4">
    <location>
        <begin position="241"/>
        <end position="257"/>
    </location>
</feature>
<keyword evidence="3 4" id="KW-0472">Membrane</keyword>
<keyword evidence="6" id="KW-1185">Reference proteome</keyword>
<evidence type="ECO:0000256" key="2">
    <source>
        <dbReference type="ARBA" id="ARBA00022989"/>
    </source>
</evidence>
<comment type="caution">
    <text evidence="5">The sequence shown here is derived from an EMBL/GenBank/DDBJ whole genome shotgun (WGS) entry which is preliminary data.</text>
</comment>
<dbReference type="InterPro" id="IPR011701">
    <property type="entry name" value="MFS"/>
</dbReference>
<feature type="transmembrane region" description="Helical" evidence="4">
    <location>
        <begin position="146"/>
        <end position="167"/>
    </location>
</feature>
<feature type="transmembrane region" description="Helical" evidence="4">
    <location>
        <begin position="329"/>
        <end position="347"/>
    </location>
</feature>
<feature type="transmembrane region" description="Helical" evidence="4">
    <location>
        <begin position="110"/>
        <end position="134"/>
    </location>
</feature>
<dbReference type="RefSeq" id="WP_258335597.1">
    <property type="nucleotide sequence ID" value="NZ_JANRHJ010000005.1"/>
</dbReference>
<protein>
    <submittedName>
        <fullName evidence="5">MFS transporter</fullName>
    </submittedName>
</protein>
<keyword evidence="1 4" id="KW-0812">Transmembrane</keyword>
<dbReference type="Pfam" id="PF07690">
    <property type="entry name" value="MFS_1"/>
    <property type="match status" value="1"/>
</dbReference>
<evidence type="ECO:0000313" key="5">
    <source>
        <dbReference type="EMBL" id="MCR8873568.1"/>
    </source>
</evidence>
<feature type="transmembrane region" description="Helical" evidence="4">
    <location>
        <begin position="294"/>
        <end position="317"/>
    </location>
</feature>
<evidence type="ECO:0000256" key="1">
    <source>
        <dbReference type="ARBA" id="ARBA00022692"/>
    </source>
</evidence>
<dbReference type="InterPro" id="IPR036259">
    <property type="entry name" value="MFS_trans_sf"/>
</dbReference>
<dbReference type="Proteomes" id="UP001204579">
    <property type="component" value="Unassembled WGS sequence"/>
</dbReference>
<dbReference type="AlphaFoldDB" id="A0AAW5N4I4"/>
<feature type="transmembrane region" description="Helical" evidence="4">
    <location>
        <begin position="20"/>
        <end position="42"/>
    </location>
</feature>
<sequence>MAMDILHSSGDRSNLWNRNFSFLVIANLLLHAAVYMLFPVFHHWMVRQWHCSDLYAGGVTAVFGISLFLPGLFNNYLVDTYKRQSVCIRSILLLALISLAYPYVEHFQTLWLLWMIQGAAFAVVLMATGSTLVIDVTPSQKRNQANVCFTWAGIFGMIAGLMGGYHAETLLTFPQLTYCSAFLSVGAILLISMVTVTFRAPLELPLLSFDRFILFRSLGPGLNMMAVPFVLGMILSTIYDSFFYLCIGGGFICFLFLKAATVTRADGRLLVTIGQFLTGAGLLVLYYSDAGIHLWGAGFLIGLGAAASISQFLFVMIQLPLHCERGTGYHTYQLLWELGILLGVMSGKWTAATPSGNPFIVALVVCLVGLIAYQLAVHRYYRKQMERRKI</sequence>
<dbReference type="SUPFAM" id="SSF103473">
    <property type="entry name" value="MFS general substrate transporter"/>
    <property type="match status" value="1"/>
</dbReference>
<name>A0AAW5N4I4_9BACT</name>
<feature type="transmembrane region" description="Helical" evidence="4">
    <location>
        <begin position="212"/>
        <end position="235"/>
    </location>
</feature>
<reference evidence="5 6" key="1">
    <citation type="submission" date="2022-08" db="EMBL/GenBank/DDBJ databases">
        <authorList>
            <person name="Zeman M."/>
            <person name="Kubasova T."/>
        </authorList>
    </citation>
    <scope>NUCLEOTIDE SEQUENCE [LARGE SCALE GENOMIC DNA]</scope>
    <source>
        <strain evidence="5 6">ET62</strain>
    </source>
</reference>
<dbReference type="PANTHER" id="PTHR23531:SF1">
    <property type="entry name" value="QUINOLENE RESISTANCE PROTEIN NORA"/>
    <property type="match status" value="1"/>
</dbReference>
<evidence type="ECO:0000313" key="6">
    <source>
        <dbReference type="Proteomes" id="UP001204579"/>
    </source>
</evidence>